<dbReference type="Gramene" id="rna11491">
    <property type="protein sequence ID" value="RHN75310.1"/>
    <property type="gene ID" value="gene11491"/>
</dbReference>
<sequence>MFICCVMSAVCLEIVVASQREMVHKERGFKVGLGGGCESRGLMIEHHITYKMRDRGVVNGLRNIFLKNKQNQLPTRSWAPRRLESHTGVPKAARNVVPGAHGTSVWAPEAAPQVCPWSIPFSLK</sequence>
<dbReference type="AlphaFoldDB" id="A0A396JAX3"/>
<evidence type="ECO:0000313" key="2">
    <source>
        <dbReference type="EMBL" id="RHN75310.1"/>
    </source>
</evidence>
<evidence type="ECO:0008006" key="3">
    <source>
        <dbReference type="Google" id="ProtNLM"/>
    </source>
</evidence>
<organism evidence="2">
    <name type="scientific">Medicago truncatula</name>
    <name type="common">Barrel medic</name>
    <name type="synonym">Medicago tribuloides</name>
    <dbReference type="NCBI Taxonomy" id="3880"/>
    <lineage>
        <taxon>Eukaryota</taxon>
        <taxon>Viridiplantae</taxon>
        <taxon>Streptophyta</taxon>
        <taxon>Embryophyta</taxon>
        <taxon>Tracheophyta</taxon>
        <taxon>Spermatophyta</taxon>
        <taxon>Magnoliopsida</taxon>
        <taxon>eudicotyledons</taxon>
        <taxon>Gunneridae</taxon>
        <taxon>Pentapetalae</taxon>
        <taxon>rosids</taxon>
        <taxon>fabids</taxon>
        <taxon>Fabales</taxon>
        <taxon>Fabaceae</taxon>
        <taxon>Papilionoideae</taxon>
        <taxon>50 kb inversion clade</taxon>
        <taxon>NPAAA clade</taxon>
        <taxon>Hologalegina</taxon>
        <taxon>IRL clade</taxon>
        <taxon>Trifolieae</taxon>
        <taxon>Medicago</taxon>
    </lineage>
</organism>
<feature type="signal peptide" evidence="1">
    <location>
        <begin position="1"/>
        <end position="17"/>
    </location>
</feature>
<name>A0A396JAX3_MEDTR</name>
<accession>A0A396JAX3</accession>
<gene>
    <name evidence="2" type="ORF">MtrunA17_Chr2g0319781</name>
</gene>
<dbReference type="EMBL" id="PSQE01000002">
    <property type="protein sequence ID" value="RHN75310.1"/>
    <property type="molecule type" value="Genomic_DNA"/>
</dbReference>
<proteinExistence type="predicted"/>
<reference evidence="2" key="1">
    <citation type="journal article" date="2018" name="Nat. Plants">
        <title>Whole-genome landscape of Medicago truncatula symbiotic genes.</title>
        <authorList>
            <person name="Pecrix Y."/>
            <person name="Gamas P."/>
            <person name="Carrere S."/>
        </authorList>
    </citation>
    <scope>NUCLEOTIDE SEQUENCE</scope>
    <source>
        <tissue evidence="2">Leaves</tissue>
    </source>
</reference>
<protein>
    <recommendedName>
        <fullName evidence="3">Transmembrane protein</fullName>
    </recommendedName>
</protein>
<evidence type="ECO:0000256" key="1">
    <source>
        <dbReference type="SAM" id="SignalP"/>
    </source>
</evidence>
<dbReference type="Proteomes" id="UP000265566">
    <property type="component" value="Chromosome 2"/>
</dbReference>
<comment type="caution">
    <text evidence="2">The sequence shown here is derived from an EMBL/GenBank/DDBJ whole genome shotgun (WGS) entry which is preliminary data.</text>
</comment>
<feature type="chain" id="PRO_5017224710" description="Transmembrane protein" evidence="1">
    <location>
        <begin position="18"/>
        <end position="124"/>
    </location>
</feature>
<keyword evidence="1" id="KW-0732">Signal</keyword>